<dbReference type="InterPro" id="IPR017937">
    <property type="entry name" value="Thioredoxin_CS"/>
</dbReference>
<dbReference type="InterPro" id="IPR013766">
    <property type="entry name" value="Thioredoxin_domain"/>
</dbReference>
<keyword evidence="2" id="KW-0201">Cytochrome c-type biogenesis</keyword>
<protein>
    <submittedName>
        <fullName evidence="7">Thiol:disulfide interchange protein</fullName>
    </submittedName>
</protein>
<keyword evidence="8" id="KW-1185">Reference proteome</keyword>
<dbReference type="EMBL" id="AP025292">
    <property type="protein sequence ID" value="BDC99828.1"/>
    <property type="molecule type" value="Genomic_DNA"/>
</dbReference>
<dbReference type="PANTHER" id="PTHR42852:SF6">
    <property type="entry name" value="THIOL:DISULFIDE INTERCHANGE PROTEIN DSBE"/>
    <property type="match status" value="1"/>
</dbReference>
<dbReference type="InterPro" id="IPR036249">
    <property type="entry name" value="Thioredoxin-like_sf"/>
</dbReference>
<organism evidence="7 8">
    <name type="scientific">Persicobacter psychrovividus</name>
    <dbReference type="NCBI Taxonomy" id="387638"/>
    <lineage>
        <taxon>Bacteria</taxon>
        <taxon>Pseudomonadati</taxon>
        <taxon>Bacteroidota</taxon>
        <taxon>Cytophagia</taxon>
        <taxon>Cytophagales</taxon>
        <taxon>Persicobacteraceae</taxon>
        <taxon>Persicobacter</taxon>
    </lineage>
</organism>
<dbReference type="Pfam" id="PF14289">
    <property type="entry name" value="DUF4369"/>
    <property type="match status" value="1"/>
</dbReference>
<dbReference type="InterPro" id="IPR000866">
    <property type="entry name" value="AhpC/TSA"/>
</dbReference>
<dbReference type="Gene3D" id="3.40.30.10">
    <property type="entry name" value="Glutaredoxin"/>
    <property type="match status" value="1"/>
</dbReference>
<dbReference type="PROSITE" id="PS00194">
    <property type="entry name" value="THIOREDOXIN_1"/>
    <property type="match status" value="1"/>
</dbReference>
<evidence type="ECO:0000313" key="8">
    <source>
        <dbReference type="Proteomes" id="UP001354989"/>
    </source>
</evidence>
<reference evidence="7 8" key="1">
    <citation type="submission" date="2021-12" db="EMBL/GenBank/DDBJ databases">
        <title>Genome sequencing of bacteria with rrn-lacking chromosome and rrn-plasmid.</title>
        <authorList>
            <person name="Anda M."/>
            <person name="Iwasaki W."/>
        </authorList>
    </citation>
    <scope>NUCLEOTIDE SEQUENCE [LARGE SCALE GENOMIC DNA]</scope>
    <source>
        <strain evidence="7 8">NBRC 101262</strain>
    </source>
</reference>
<sequence>MKKYLFGLSILASIGFSACNSSEQAQQENAKHTVHLKGNIQKAEDAQGAVVLLQVEPAGNLRDTIRVDANGKFDYELKDFEPGFYRLMVYNQLPVILAINNNDLEINVDAENSKVTGSPEVEVQQKINLLNQQITDSVAEIQMNYAEAANKKDQAGMQMAEAQFTNLQGQLNQQIKKIIEEAPVNLTTLNILKDVITYDTDPEFVDAQLARLNKKMPGLKIVKQFEMQLAATKKLAIGAEAPEVSLKDQEGKTIKLSSLRGQVVLLDFWASWCGPCRKESPSLVKAYKNFHDKGFEIYGISLDRNPEAWQKAKADDQLPGVQVIGMEDGKADVAGIYQITAIPASFLLDKEGKIIAKNLRGEELEKALEKAL</sequence>
<feature type="domain" description="Thioredoxin" evidence="6">
    <location>
        <begin position="235"/>
        <end position="372"/>
    </location>
</feature>
<dbReference type="PROSITE" id="PS51352">
    <property type="entry name" value="THIOREDOXIN_2"/>
    <property type="match status" value="1"/>
</dbReference>
<dbReference type="InterPro" id="IPR025380">
    <property type="entry name" value="DUF4369"/>
</dbReference>
<dbReference type="PROSITE" id="PS51257">
    <property type="entry name" value="PROKAR_LIPOPROTEIN"/>
    <property type="match status" value="1"/>
</dbReference>
<name>A0ABN6LAF5_9BACT</name>
<keyword evidence="5" id="KW-0732">Signal</keyword>
<evidence type="ECO:0000256" key="2">
    <source>
        <dbReference type="ARBA" id="ARBA00022748"/>
    </source>
</evidence>
<evidence type="ECO:0000256" key="4">
    <source>
        <dbReference type="ARBA" id="ARBA00023284"/>
    </source>
</evidence>
<dbReference type="Proteomes" id="UP001354989">
    <property type="component" value="Chromosome"/>
</dbReference>
<dbReference type="SUPFAM" id="SSF52833">
    <property type="entry name" value="Thioredoxin-like"/>
    <property type="match status" value="1"/>
</dbReference>
<proteinExistence type="predicted"/>
<dbReference type="RefSeq" id="WP_338397028.1">
    <property type="nucleotide sequence ID" value="NZ_AP025292.1"/>
</dbReference>
<dbReference type="PANTHER" id="PTHR42852">
    <property type="entry name" value="THIOL:DISULFIDE INTERCHANGE PROTEIN DSBE"/>
    <property type="match status" value="1"/>
</dbReference>
<dbReference type="InterPro" id="IPR050553">
    <property type="entry name" value="Thioredoxin_ResA/DsbE_sf"/>
</dbReference>
<feature type="signal peptide" evidence="5">
    <location>
        <begin position="1"/>
        <end position="18"/>
    </location>
</feature>
<comment type="subcellular location">
    <subcellularLocation>
        <location evidence="1">Cell envelope</location>
    </subcellularLocation>
</comment>
<evidence type="ECO:0000256" key="3">
    <source>
        <dbReference type="ARBA" id="ARBA00023157"/>
    </source>
</evidence>
<evidence type="ECO:0000256" key="1">
    <source>
        <dbReference type="ARBA" id="ARBA00004196"/>
    </source>
</evidence>
<evidence type="ECO:0000256" key="5">
    <source>
        <dbReference type="SAM" id="SignalP"/>
    </source>
</evidence>
<keyword evidence="4" id="KW-0676">Redox-active center</keyword>
<feature type="chain" id="PRO_5046495709" evidence="5">
    <location>
        <begin position="19"/>
        <end position="372"/>
    </location>
</feature>
<evidence type="ECO:0000313" key="7">
    <source>
        <dbReference type="EMBL" id="BDC99828.1"/>
    </source>
</evidence>
<dbReference type="Pfam" id="PF00578">
    <property type="entry name" value="AhpC-TSA"/>
    <property type="match status" value="1"/>
</dbReference>
<keyword evidence="3" id="KW-1015">Disulfide bond</keyword>
<gene>
    <name evidence="7" type="ORF">PEPS_21090</name>
</gene>
<accession>A0ABN6LAF5</accession>
<dbReference type="CDD" id="cd02966">
    <property type="entry name" value="TlpA_like_family"/>
    <property type="match status" value="1"/>
</dbReference>
<evidence type="ECO:0000259" key="6">
    <source>
        <dbReference type="PROSITE" id="PS51352"/>
    </source>
</evidence>